<evidence type="ECO:0008006" key="6">
    <source>
        <dbReference type="Google" id="ProtNLM"/>
    </source>
</evidence>
<feature type="region of interest" description="Disordered" evidence="1">
    <location>
        <begin position="775"/>
        <end position="915"/>
    </location>
</feature>
<feature type="compositionally biased region" description="Gly residues" evidence="1">
    <location>
        <begin position="85"/>
        <end position="95"/>
    </location>
</feature>
<evidence type="ECO:0000313" key="3">
    <source>
        <dbReference type="EMBL" id="KAE8255399.1"/>
    </source>
</evidence>
<feature type="region of interest" description="Disordered" evidence="1">
    <location>
        <begin position="422"/>
        <end position="473"/>
    </location>
</feature>
<dbReference type="Proteomes" id="UP000077671">
    <property type="component" value="Unassembled WGS sequence"/>
</dbReference>
<feature type="compositionally biased region" description="Acidic residues" evidence="1">
    <location>
        <begin position="861"/>
        <end position="880"/>
    </location>
</feature>
<name>A0A177U6V4_9BASI</name>
<feature type="compositionally biased region" description="Polar residues" evidence="1">
    <location>
        <begin position="120"/>
        <end position="129"/>
    </location>
</feature>
<evidence type="ECO:0000313" key="4">
    <source>
        <dbReference type="Proteomes" id="UP000077671"/>
    </source>
</evidence>
<reference evidence="2" key="3">
    <citation type="submission" date="2020-10" db="EMBL/GenBank/DDBJ databases">
        <authorList>
            <person name="Sedaghatjoo S."/>
        </authorList>
    </citation>
    <scope>NUCLEOTIDE SEQUENCE</scope>
    <source>
        <strain evidence="2">AZH3</strain>
    </source>
</reference>
<feature type="compositionally biased region" description="Basic and acidic residues" evidence="1">
    <location>
        <begin position="12"/>
        <end position="30"/>
    </location>
</feature>
<keyword evidence="5" id="KW-1185">Reference proteome</keyword>
<feature type="region of interest" description="Disordered" evidence="1">
    <location>
        <begin position="552"/>
        <end position="580"/>
    </location>
</feature>
<feature type="compositionally biased region" description="Low complexity" evidence="1">
    <location>
        <begin position="522"/>
        <end position="536"/>
    </location>
</feature>
<feature type="compositionally biased region" description="Acidic residues" evidence="1">
    <location>
        <begin position="894"/>
        <end position="907"/>
    </location>
</feature>
<feature type="region of interest" description="Disordered" evidence="1">
    <location>
        <begin position="1"/>
        <end position="37"/>
    </location>
</feature>
<protein>
    <recommendedName>
        <fullName evidence="6">C2H2-type domain-containing protein</fullName>
    </recommendedName>
</protein>
<comment type="caution">
    <text evidence="3">The sequence shown here is derived from an EMBL/GenBank/DDBJ whole genome shotgun (WGS) entry which is preliminary data.</text>
</comment>
<dbReference type="Proteomes" id="UP000836402">
    <property type="component" value="Unassembled WGS sequence"/>
</dbReference>
<reference evidence="3" key="1">
    <citation type="submission" date="2016-04" db="EMBL/GenBank/DDBJ databases">
        <authorList>
            <person name="Nguyen H.D."/>
            <person name="Kesanakurti P."/>
            <person name="Cullis J."/>
            <person name="Levesque C.A."/>
            <person name="Hambleton S."/>
        </authorList>
    </citation>
    <scope>NUCLEOTIDE SEQUENCE</scope>
    <source>
        <strain evidence="3">DAOMC 238032</strain>
    </source>
</reference>
<gene>
    <name evidence="3" type="ORF">A4X03_0g5572</name>
    <name evidence="2" type="ORF">JKIAZH3_G7353</name>
</gene>
<feature type="region of interest" description="Disordered" evidence="1">
    <location>
        <begin position="500"/>
        <end position="536"/>
    </location>
</feature>
<dbReference type="EMBL" id="CAJHJG010006344">
    <property type="protein sequence ID" value="CAD6956425.1"/>
    <property type="molecule type" value="Genomic_DNA"/>
</dbReference>
<feature type="compositionally biased region" description="Low complexity" evidence="1">
    <location>
        <begin position="96"/>
        <end position="119"/>
    </location>
</feature>
<feature type="compositionally biased region" description="Acidic residues" evidence="1">
    <location>
        <begin position="811"/>
        <end position="822"/>
    </location>
</feature>
<evidence type="ECO:0000256" key="1">
    <source>
        <dbReference type="SAM" id="MobiDB-lite"/>
    </source>
</evidence>
<feature type="compositionally biased region" description="Acidic residues" evidence="1">
    <location>
        <begin position="830"/>
        <end position="848"/>
    </location>
</feature>
<sequence length="915" mass="98900">MAHLEVVPVADGGRDASEHHHARSPSHDPLDIIATTSPPPQAARLAVVLMPLVNAPAIPRTSSPMNIDSRPVFPDTLHLRPGQHSGSGSGSGSGSSSGSSSASSILSGGRLGLQSRQSSPATSRSNSAQDPLEHADRHASPTAYTAASAKVLGKRKADELLLRPPGPQPTKSPHPLNRIHERNDTIDYESLVSTVPPLGEPIFPITLYNSAYRFFPACSPSTSTLHHSAHPPAETQCPWVVQEGAWGKEAVRCGREFTSPDMLARHVLLTHCHIDGPGLAPSSATDLGTTATAAAKVPCRYASCSHRTFNSTEKMRAHVIQIHLLPAFLFLCPFENCRLPYNEQPDTQHKLEGHIDRIHDEEKEQLRPFARVGGMGPKGARFSLLRQIPAVILDKNKGGVQPGAAWWYMCRAAAVSGFDLETAGPSSAPVEPPSGVTRPAVGASLSRNPSFPSGPLEKSAEKEGSESNDYGATGLNSLEEESALKMNTIAKVSRISSTDVGGHWLHQPQARRPPLPKKLPRVSKSSKGSPVKPQGPNFVAIANAAREEIKSRREADAARAQKKLTPSQRSLVEPPVHPASSQTVVFKPTRVQPYVSLIAKMSYLQTPATPLLPSETMLSLAPPPTSAARAGEVYGQRHAQTKGDIMMGNLTVDADAGMLVSTLPKRQVLLDVFLDRPERTLAVEGVEFLKEGGGSFECVDIPRREGISLRAFGIGVPEVVMVEDTIVVQQIDEDAEGTVPQGEEQQEKAAPEATSGEDVDMAQADEGGDEVIEARQKEEEDEVEPEAARAADLDMAEQNEEVVEVHVEGEKEGEEQEEEELEAMAAGDPDMAEQNEEAVEVHAEEEEPEATKVADLHMAEQNDEVVEAHGEEEEEEEEEPEATRGKIPLSYYMVEDDKEDEEEEDVELWYRLPGP</sequence>
<feature type="region of interest" description="Disordered" evidence="1">
    <location>
        <begin position="736"/>
        <end position="759"/>
    </location>
</feature>
<dbReference type="AlphaFoldDB" id="A0A177U6V4"/>
<accession>A0A177U6V4</accession>
<reference evidence="3" key="2">
    <citation type="journal article" date="2019" name="IMA Fungus">
        <title>Genome sequencing and comparison of five Tilletia species to identify candidate genes for the detection of regulated species infecting wheat.</title>
        <authorList>
            <person name="Nguyen H.D.T."/>
            <person name="Sultana T."/>
            <person name="Kesanakurti P."/>
            <person name="Hambleton S."/>
        </authorList>
    </citation>
    <scope>NUCLEOTIDE SEQUENCE</scope>
    <source>
        <strain evidence="3">DAOMC 238032</strain>
    </source>
</reference>
<feature type="region of interest" description="Disordered" evidence="1">
    <location>
        <begin position="57"/>
        <end position="144"/>
    </location>
</feature>
<evidence type="ECO:0000313" key="2">
    <source>
        <dbReference type="EMBL" id="CAD6956425.1"/>
    </source>
</evidence>
<feature type="compositionally biased region" description="Basic and acidic residues" evidence="1">
    <location>
        <begin position="849"/>
        <end position="860"/>
    </location>
</feature>
<organism evidence="3 4">
    <name type="scientific">Tilletia caries</name>
    <name type="common">wheat bunt fungus</name>
    <dbReference type="NCBI Taxonomy" id="13290"/>
    <lineage>
        <taxon>Eukaryota</taxon>
        <taxon>Fungi</taxon>
        <taxon>Dikarya</taxon>
        <taxon>Basidiomycota</taxon>
        <taxon>Ustilaginomycotina</taxon>
        <taxon>Exobasidiomycetes</taxon>
        <taxon>Tilletiales</taxon>
        <taxon>Tilletiaceae</taxon>
        <taxon>Tilletia</taxon>
    </lineage>
</organism>
<proteinExistence type="predicted"/>
<dbReference type="EMBL" id="LWDD02000909">
    <property type="protein sequence ID" value="KAE8255399.1"/>
    <property type="molecule type" value="Genomic_DNA"/>
</dbReference>
<evidence type="ECO:0000313" key="5">
    <source>
        <dbReference type="Proteomes" id="UP000836402"/>
    </source>
</evidence>